<dbReference type="NCBIfam" id="TIGR01643">
    <property type="entry name" value="YD_repeat_2x"/>
    <property type="match status" value="2"/>
</dbReference>
<name>A0A4U9URX5_SERFO</name>
<gene>
    <name evidence="3" type="primary">wapA_1</name>
    <name evidence="3" type="ORF">NCTC12965_03858</name>
</gene>
<dbReference type="InterPro" id="IPR050708">
    <property type="entry name" value="T6SS_VgrG/RHS"/>
</dbReference>
<dbReference type="AlphaFoldDB" id="A0A4U9URX5"/>
<reference evidence="3" key="1">
    <citation type="submission" date="2019-05" db="EMBL/GenBank/DDBJ databases">
        <authorList>
            <consortium name="Pathogen Informatics"/>
        </authorList>
    </citation>
    <scope>NUCLEOTIDE SEQUENCE [LARGE SCALE GENOMIC DNA]</scope>
    <source>
        <strain evidence="3">NCTC12965</strain>
    </source>
</reference>
<dbReference type="PANTHER" id="PTHR32305:SF15">
    <property type="entry name" value="PROTEIN RHSA-RELATED"/>
    <property type="match status" value="1"/>
</dbReference>
<dbReference type="InterPro" id="IPR006530">
    <property type="entry name" value="YD"/>
</dbReference>
<protein>
    <submittedName>
        <fullName evidence="3">Cell wall-associated polypeptide CWBP200</fullName>
    </submittedName>
</protein>
<organism evidence="3">
    <name type="scientific">Serratia fonticola</name>
    <dbReference type="NCBI Taxonomy" id="47917"/>
    <lineage>
        <taxon>Bacteria</taxon>
        <taxon>Pseudomonadati</taxon>
        <taxon>Pseudomonadota</taxon>
        <taxon>Gammaproteobacteria</taxon>
        <taxon>Enterobacterales</taxon>
        <taxon>Yersiniaceae</taxon>
        <taxon>Serratia</taxon>
    </lineage>
</organism>
<sequence>MGLSGGWITARSIWPMARTDGEGQRWQYRYDPDHLQLIEVINPQGESYRYQLNASGQVVTEQDYAGTEWQYVYDKDGQCVEKRDALGQVSRFQYDAAGRLCSLHTPEGETQYQYDVLGRLLSVVAPASELSFEYDLQGRVVRETQNGRVIRREYPDRQTQTRHLEMPEDEAMQPALSTTLRTNRVGEWLSLQLPQQAETQALRVTRNDNGQDTERKAGDGFMLRNQYDLMGQLVHQRAGRQTRIFTPEEVQDIPQPVLAGLDRSYCYDRALNLVAANDDLERLSYVVNANRQVVSVSEGNQLQEHYNYDASGYPTQQRVKQSTGPVLGFE</sequence>
<evidence type="ECO:0000256" key="1">
    <source>
        <dbReference type="ARBA" id="ARBA00022737"/>
    </source>
</evidence>
<evidence type="ECO:0000259" key="2">
    <source>
        <dbReference type="Pfam" id="PF25023"/>
    </source>
</evidence>
<keyword evidence="1" id="KW-0677">Repeat</keyword>
<dbReference type="EMBL" id="CABEEZ010000081">
    <property type="protein sequence ID" value="VTR35893.1"/>
    <property type="molecule type" value="Genomic_DNA"/>
</dbReference>
<dbReference type="PANTHER" id="PTHR32305">
    <property type="match status" value="1"/>
</dbReference>
<dbReference type="Pfam" id="PF25023">
    <property type="entry name" value="TEN_YD-shell"/>
    <property type="match status" value="1"/>
</dbReference>
<feature type="domain" description="Teneurin-like YD-shell" evidence="2">
    <location>
        <begin position="16"/>
        <end position="159"/>
    </location>
</feature>
<accession>A0A4U9URX5</accession>
<dbReference type="Gene3D" id="2.180.10.10">
    <property type="entry name" value="RHS repeat-associated core"/>
    <property type="match status" value="1"/>
</dbReference>
<proteinExistence type="predicted"/>
<dbReference type="InterPro" id="IPR056823">
    <property type="entry name" value="TEN-like_YD-shell"/>
</dbReference>
<evidence type="ECO:0000313" key="3">
    <source>
        <dbReference type="EMBL" id="VTR35893.1"/>
    </source>
</evidence>